<organism evidence="7 8">
    <name type="scientific">Devosia insulae DS-56</name>
    <dbReference type="NCBI Taxonomy" id="1116389"/>
    <lineage>
        <taxon>Bacteria</taxon>
        <taxon>Pseudomonadati</taxon>
        <taxon>Pseudomonadota</taxon>
        <taxon>Alphaproteobacteria</taxon>
        <taxon>Hyphomicrobiales</taxon>
        <taxon>Devosiaceae</taxon>
        <taxon>Devosia</taxon>
    </lineage>
</organism>
<dbReference type="InterPro" id="IPR000515">
    <property type="entry name" value="MetI-like"/>
</dbReference>
<feature type="transmembrane region" description="Helical" evidence="5">
    <location>
        <begin position="12"/>
        <end position="30"/>
    </location>
</feature>
<dbReference type="RefSeq" id="WP_069909596.1">
    <property type="nucleotide sequence ID" value="NZ_LAJE02000166.1"/>
</dbReference>
<proteinExistence type="inferred from homology"/>
<sequence>MSKELLRYLLTRFGQLLLIIFVAVSINFIIPRLLPGDPVQTALARLQATGGAQNVDIQAVSAAYRAKYGLDAPILEQYFNYWLDLFQLDLGVSFANFPEKVSTMIGNALPWSVTLLAVATLIAFSVGSLLGARLAWPGSGRTIKSIVPLMMILTSIPFYLLAIILIYFFAVVLKWFPPAGGVDTTRIMRLDWATTEDILRHAFLPCLAIILGNVGFWALGMRSQMVSVLGEDYITFAEAKGLHPNRIFVWYGMRNALLAQVTALALSLGSVVSGAVLVEVIFNYPGLGSLLYVAIRGQDYFVIQGVVLMLIVSLAVLLFLVDLIYPLLDPRIRR</sequence>
<dbReference type="CDD" id="cd06261">
    <property type="entry name" value="TM_PBP2"/>
    <property type="match status" value="1"/>
</dbReference>
<dbReference type="Pfam" id="PF00528">
    <property type="entry name" value="BPD_transp_1"/>
    <property type="match status" value="1"/>
</dbReference>
<dbReference type="PANTHER" id="PTHR43376">
    <property type="entry name" value="OLIGOPEPTIDE TRANSPORT SYSTEM PERMEASE PROTEIN"/>
    <property type="match status" value="1"/>
</dbReference>
<dbReference type="PANTHER" id="PTHR43376:SF1">
    <property type="entry name" value="OLIGOPEPTIDE TRANSPORT SYSTEM PERMEASE PROTEIN"/>
    <property type="match status" value="1"/>
</dbReference>
<reference evidence="7 8" key="1">
    <citation type="journal article" date="2015" name="Genome Announc.">
        <title>Genome Assemblies of Three Soil-Associated Devosia species: D. insulae, D. limi, and D. soli.</title>
        <authorList>
            <person name="Hassan Y.I."/>
            <person name="Lepp D."/>
            <person name="Zhou T."/>
        </authorList>
    </citation>
    <scope>NUCLEOTIDE SEQUENCE [LARGE SCALE GENOMIC DNA]</scope>
    <source>
        <strain evidence="7 8">DS-56</strain>
    </source>
</reference>
<dbReference type="AlphaFoldDB" id="A0A1E5XRI2"/>
<dbReference type="Proteomes" id="UP000095463">
    <property type="component" value="Unassembled WGS sequence"/>
</dbReference>
<evidence type="ECO:0000313" key="8">
    <source>
        <dbReference type="Proteomes" id="UP000095463"/>
    </source>
</evidence>
<evidence type="ECO:0000313" key="7">
    <source>
        <dbReference type="EMBL" id="OEO31217.1"/>
    </source>
</evidence>
<protein>
    <submittedName>
        <fullName evidence="7">ABC transporter permease</fullName>
    </submittedName>
</protein>
<evidence type="ECO:0000256" key="2">
    <source>
        <dbReference type="ARBA" id="ARBA00022692"/>
    </source>
</evidence>
<feature type="domain" description="ABC transmembrane type-1" evidence="6">
    <location>
        <begin position="109"/>
        <end position="325"/>
    </location>
</feature>
<keyword evidence="3 5" id="KW-1133">Transmembrane helix</keyword>
<dbReference type="EMBL" id="LAJE02000166">
    <property type="protein sequence ID" value="OEO31217.1"/>
    <property type="molecule type" value="Genomic_DNA"/>
</dbReference>
<feature type="transmembrane region" description="Helical" evidence="5">
    <location>
        <begin position="108"/>
        <end position="134"/>
    </location>
</feature>
<dbReference type="OrthoDB" id="9778910at2"/>
<comment type="caution">
    <text evidence="7">The sequence shown here is derived from an EMBL/GenBank/DDBJ whole genome shotgun (WGS) entry which is preliminary data.</text>
</comment>
<gene>
    <name evidence="7" type="ORF">VW23_017395</name>
</gene>
<comment type="similarity">
    <text evidence="5">Belongs to the binding-protein-dependent transport system permease family.</text>
</comment>
<dbReference type="GO" id="GO:0055085">
    <property type="term" value="P:transmembrane transport"/>
    <property type="evidence" value="ECO:0007669"/>
    <property type="project" value="InterPro"/>
</dbReference>
<keyword evidence="8" id="KW-1185">Reference proteome</keyword>
<keyword evidence="4 5" id="KW-0472">Membrane</keyword>
<keyword evidence="5" id="KW-0813">Transport</keyword>
<feature type="transmembrane region" description="Helical" evidence="5">
    <location>
        <begin position="256"/>
        <end position="282"/>
    </location>
</feature>
<keyword evidence="2 5" id="KW-0812">Transmembrane</keyword>
<dbReference type="GO" id="GO:0005886">
    <property type="term" value="C:plasma membrane"/>
    <property type="evidence" value="ECO:0007669"/>
    <property type="project" value="UniProtKB-SubCell"/>
</dbReference>
<dbReference type="PROSITE" id="PS50928">
    <property type="entry name" value="ABC_TM1"/>
    <property type="match status" value="1"/>
</dbReference>
<evidence type="ECO:0000256" key="1">
    <source>
        <dbReference type="ARBA" id="ARBA00004651"/>
    </source>
</evidence>
<dbReference type="SUPFAM" id="SSF161098">
    <property type="entry name" value="MetI-like"/>
    <property type="match status" value="1"/>
</dbReference>
<comment type="subcellular location">
    <subcellularLocation>
        <location evidence="1 5">Cell membrane</location>
        <topology evidence="1 5">Multi-pass membrane protein</topology>
    </subcellularLocation>
</comment>
<dbReference type="InterPro" id="IPR035906">
    <property type="entry name" value="MetI-like_sf"/>
</dbReference>
<evidence type="ECO:0000256" key="3">
    <source>
        <dbReference type="ARBA" id="ARBA00022989"/>
    </source>
</evidence>
<evidence type="ECO:0000256" key="5">
    <source>
        <dbReference type="RuleBase" id="RU363032"/>
    </source>
</evidence>
<evidence type="ECO:0000259" key="6">
    <source>
        <dbReference type="PROSITE" id="PS50928"/>
    </source>
</evidence>
<feature type="transmembrane region" description="Helical" evidence="5">
    <location>
        <begin position="198"/>
        <end position="219"/>
    </location>
</feature>
<feature type="transmembrane region" description="Helical" evidence="5">
    <location>
        <begin position="146"/>
        <end position="170"/>
    </location>
</feature>
<evidence type="ECO:0000256" key="4">
    <source>
        <dbReference type="ARBA" id="ARBA00023136"/>
    </source>
</evidence>
<accession>A0A1E5XRI2</accession>
<dbReference type="Gene3D" id="1.10.3720.10">
    <property type="entry name" value="MetI-like"/>
    <property type="match status" value="1"/>
</dbReference>
<feature type="transmembrane region" description="Helical" evidence="5">
    <location>
        <begin position="302"/>
        <end position="328"/>
    </location>
</feature>
<name>A0A1E5XRI2_9HYPH</name>